<keyword evidence="2" id="KW-1185">Reference proteome</keyword>
<dbReference type="RefSeq" id="XP_025399218.1">
    <property type="nucleotide sequence ID" value="XM_025546645.1"/>
</dbReference>
<protein>
    <submittedName>
        <fullName evidence="1">Uncharacterized protein</fullName>
    </submittedName>
</protein>
<reference evidence="1 2" key="1">
    <citation type="submission" date="2016-12" db="EMBL/GenBank/DDBJ databases">
        <title>The genomes of Aspergillus section Nigri reveals drivers in fungal speciation.</title>
        <authorList>
            <consortium name="DOE Joint Genome Institute"/>
            <person name="Vesth T.C."/>
            <person name="Nybo J."/>
            <person name="Theobald S."/>
            <person name="Brandl J."/>
            <person name="Frisvad J.C."/>
            <person name="Nielsen K.F."/>
            <person name="Lyhne E.K."/>
            <person name="Kogle M.E."/>
            <person name="Kuo A."/>
            <person name="Riley R."/>
            <person name="Clum A."/>
            <person name="Nolan M."/>
            <person name="Lipzen A."/>
            <person name="Salamov A."/>
            <person name="Henrissat B."/>
            <person name="Wiebenga A."/>
            <person name="De Vries R.P."/>
            <person name="Grigoriev I.V."/>
            <person name="Mortensen U.H."/>
            <person name="Andersen M.R."/>
            <person name="Baker S.E."/>
        </authorList>
    </citation>
    <scope>NUCLEOTIDE SEQUENCE [LARGE SCALE GENOMIC DNA]</scope>
    <source>
        <strain evidence="1 2">CBS 117.55</strain>
    </source>
</reference>
<dbReference type="VEuPathDB" id="FungiDB:BO70DRAFT_396738"/>
<name>A0A317W6H2_9EURO</name>
<dbReference type="AlphaFoldDB" id="A0A317W6H2"/>
<accession>A0A317W6H2</accession>
<evidence type="ECO:0000313" key="1">
    <source>
        <dbReference type="EMBL" id="PWY81953.1"/>
    </source>
</evidence>
<organism evidence="1 2">
    <name type="scientific">Aspergillus heteromorphus CBS 117.55</name>
    <dbReference type="NCBI Taxonomy" id="1448321"/>
    <lineage>
        <taxon>Eukaryota</taxon>
        <taxon>Fungi</taxon>
        <taxon>Dikarya</taxon>
        <taxon>Ascomycota</taxon>
        <taxon>Pezizomycotina</taxon>
        <taxon>Eurotiomycetes</taxon>
        <taxon>Eurotiomycetidae</taxon>
        <taxon>Eurotiales</taxon>
        <taxon>Aspergillaceae</taxon>
        <taxon>Aspergillus</taxon>
        <taxon>Aspergillus subgen. Circumdati</taxon>
    </lineage>
</organism>
<dbReference type="GeneID" id="37068882"/>
<dbReference type="Proteomes" id="UP000247233">
    <property type="component" value="Unassembled WGS sequence"/>
</dbReference>
<gene>
    <name evidence="1" type="ORF">BO70DRAFT_396738</name>
</gene>
<proteinExistence type="predicted"/>
<sequence>MSRDTNDHTTHTETPRLLFIYEKTYAGEYRLCSETGLPISESSPLGSLNNRKIVEDENLLVSVSKTIPDDCFYIASYKKWAESITS</sequence>
<comment type="caution">
    <text evidence="1">The sequence shown here is derived from an EMBL/GenBank/DDBJ whole genome shotgun (WGS) entry which is preliminary data.</text>
</comment>
<dbReference type="EMBL" id="MSFL01000013">
    <property type="protein sequence ID" value="PWY81953.1"/>
    <property type="molecule type" value="Genomic_DNA"/>
</dbReference>
<evidence type="ECO:0000313" key="2">
    <source>
        <dbReference type="Proteomes" id="UP000247233"/>
    </source>
</evidence>